<dbReference type="GO" id="GO:0004190">
    <property type="term" value="F:aspartic-type endopeptidase activity"/>
    <property type="evidence" value="ECO:0007669"/>
    <property type="project" value="InterPro"/>
</dbReference>
<accession>A0AAV7MZF2</accession>
<dbReference type="PROSITE" id="PS00141">
    <property type="entry name" value="ASP_PROTEASE"/>
    <property type="match status" value="1"/>
</dbReference>
<keyword evidence="2" id="KW-1185">Reference proteome</keyword>
<dbReference type="CDD" id="cd00303">
    <property type="entry name" value="retropepsin_like"/>
    <property type="match status" value="1"/>
</dbReference>
<dbReference type="InterPro" id="IPR001969">
    <property type="entry name" value="Aspartic_peptidase_AS"/>
</dbReference>
<evidence type="ECO:0000313" key="1">
    <source>
        <dbReference type="EMBL" id="KAJ1109141.1"/>
    </source>
</evidence>
<protein>
    <recommendedName>
        <fullName evidence="3">Peptidase A2 domain-containing protein</fullName>
    </recommendedName>
</protein>
<dbReference type="Proteomes" id="UP001066276">
    <property type="component" value="Chromosome 9"/>
</dbReference>
<dbReference type="Gene3D" id="2.40.70.10">
    <property type="entry name" value="Acid Proteases"/>
    <property type="match status" value="1"/>
</dbReference>
<dbReference type="EMBL" id="JANPWB010000013">
    <property type="protein sequence ID" value="KAJ1109141.1"/>
    <property type="molecule type" value="Genomic_DNA"/>
</dbReference>
<evidence type="ECO:0000313" key="2">
    <source>
        <dbReference type="Proteomes" id="UP001066276"/>
    </source>
</evidence>
<reference evidence="1" key="1">
    <citation type="journal article" date="2022" name="bioRxiv">
        <title>Sequencing and chromosome-scale assembly of the giantPleurodeles waltlgenome.</title>
        <authorList>
            <person name="Brown T."/>
            <person name="Elewa A."/>
            <person name="Iarovenko S."/>
            <person name="Subramanian E."/>
            <person name="Araus A.J."/>
            <person name="Petzold A."/>
            <person name="Susuki M."/>
            <person name="Suzuki K.-i.T."/>
            <person name="Hayashi T."/>
            <person name="Toyoda A."/>
            <person name="Oliveira C."/>
            <person name="Osipova E."/>
            <person name="Leigh N.D."/>
            <person name="Simon A."/>
            <person name="Yun M.H."/>
        </authorList>
    </citation>
    <scope>NUCLEOTIDE SEQUENCE</scope>
    <source>
        <strain evidence="1">20211129_DDA</strain>
        <tissue evidence="1">Liver</tissue>
    </source>
</reference>
<gene>
    <name evidence="1" type="ORF">NDU88_006506</name>
</gene>
<sequence>MVRAIDAAPPLHLDSDMNDDHQVAHVVHTIGGQRLPMCQVLLQGLTISALVDTGASINLMAAEAYQRLSKQPPLKPTQVQVYAFGNTRPLELAGVFTAEVTHESSTVSAKIYVSKEGSGFLLDCQTAHNLNLIHFAFSIHANDLEDLIKEFDPTRVWGKWETAV</sequence>
<proteinExistence type="predicted"/>
<dbReference type="GO" id="GO:0006508">
    <property type="term" value="P:proteolysis"/>
    <property type="evidence" value="ECO:0007669"/>
    <property type="project" value="InterPro"/>
</dbReference>
<comment type="caution">
    <text evidence="1">The sequence shown here is derived from an EMBL/GenBank/DDBJ whole genome shotgun (WGS) entry which is preliminary data.</text>
</comment>
<dbReference type="InterPro" id="IPR021109">
    <property type="entry name" value="Peptidase_aspartic_dom_sf"/>
</dbReference>
<organism evidence="1 2">
    <name type="scientific">Pleurodeles waltl</name>
    <name type="common">Iberian ribbed newt</name>
    <dbReference type="NCBI Taxonomy" id="8319"/>
    <lineage>
        <taxon>Eukaryota</taxon>
        <taxon>Metazoa</taxon>
        <taxon>Chordata</taxon>
        <taxon>Craniata</taxon>
        <taxon>Vertebrata</taxon>
        <taxon>Euteleostomi</taxon>
        <taxon>Amphibia</taxon>
        <taxon>Batrachia</taxon>
        <taxon>Caudata</taxon>
        <taxon>Salamandroidea</taxon>
        <taxon>Salamandridae</taxon>
        <taxon>Pleurodelinae</taxon>
        <taxon>Pleurodeles</taxon>
    </lineage>
</organism>
<evidence type="ECO:0008006" key="3">
    <source>
        <dbReference type="Google" id="ProtNLM"/>
    </source>
</evidence>
<dbReference type="SUPFAM" id="SSF50630">
    <property type="entry name" value="Acid proteases"/>
    <property type="match status" value="1"/>
</dbReference>
<name>A0AAV7MZF2_PLEWA</name>
<dbReference type="AlphaFoldDB" id="A0AAV7MZF2"/>